<evidence type="ECO:0000256" key="5">
    <source>
        <dbReference type="ARBA" id="ARBA00022475"/>
    </source>
</evidence>
<dbReference type="NCBIfam" id="TIGR02473">
    <property type="entry name" value="flagell_FliJ"/>
    <property type="match status" value="1"/>
</dbReference>
<keyword evidence="12" id="KW-0282">Flagellum</keyword>
<evidence type="ECO:0000256" key="2">
    <source>
        <dbReference type="ARBA" id="ARBA00010004"/>
    </source>
</evidence>
<evidence type="ECO:0000256" key="9">
    <source>
        <dbReference type="ARBA" id="ARBA00023136"/>
    </source>
</evidence>
<dbReference type="Proteomes" id="UP001145069">
    <property type="component" value="Unassembled WGS sequence"/>
</dbReference>
<comment type="caution">
    <text evidence="12">The sequence shown here is derived from an EMBL/GenBank/DDBJ whole genome shotgun (WGS) entry which is preliminary data.</text>
</comment>
<keyword evidence="12" id="KW-0966">Cell projection</keyword>
<evidence type="ECO:0000256" key="8">
    <source>
        <dbReference type="ARBA" id="ARBA00022927"/>
    </source>
</evidence>
<sequence length="148" mass="17374">MAAIHSYHKILTVREREKNVAQSAYSQSVESFEKIANQLYELLKQKEAMEENYQVQLCGNGTVSTLLSHSDYLLRLKAQIALLEKKVNKARTEMNGKQEELTEAHKEVKKIEKLMEQKRQYDLTIKWKQEANLMDETSVLQFINRKDR</sequence>
<evidence type="ECO:0000256" key="4">
    <source>
        <dbReference type="ARBA" id="ARBA00022448"/>
    </source>
</evidence>
<dbReference type="Gene3D" id="1.10.287.1700">
    <property type="match status" value="1"/>
</dbReference>
<dbReference type="InterPro" id="IPR053716">
    <property type="entry name" value="Flag_assembly_chemotaxis_eff"/>
</dbReference>
<evidence type="ECO:0000313" key="12">
    <source>
        <dbReference type="EMBL" id="MDC3416394.1"/>
    </source>
</evidence>
<evidence type="ECO:0000256" key="7">
    <source>
        <dbReference type="ARBA" id="ARBA00022795"/>
    </source>
</evidence>
<name>A0A9X4AEC9_9BACI</name>
<evidence type="ECO:0000313" key="13">
    <source>
        <dbReference type="Proteomes" id="UP001145069"/>
    </source>
</evidence>
<organism evidence="12 13">
    <name type="scientific">Aquibacillus salsiterrae</name>
    <dbReference type="NCBI Taxonomy" id="2950439"/>
    <lineage>
        <taxon>Bacteria</taxon>
        <taxon>Bacillati</taxon>
        <taxon>Bacillota</taxon>
        <taxon>Bacilli</taxon>
        <taxon>Bacillales</taxon>
        <taxon>Bacillaceae</taxon>
        <taxon>Aquibacillus</taxon>
    </lineage>
</organism>
<keyword evidence="12" id="KW-0969">Cilium</keyword>
<dbReference type="InterPro" id="IPR012823">
    <property type="entry name" value="Flagell_FliJ"/>
</dbReference>
<keyword evidence="7" id="KW-1005">Bacterial flagellum biogenesis</keyword>
<dbReference type="GO" id="GO:0009288">
    <property type="term" value="C:bacterial-type flagellum"/>
    <property type="evidence" value="ECO:0007669"/>
    <property type="project" value="InterPro"/>
</dbReference>
<dbReference type="GO" id="GO:0071973">
    <property type="term" value="P:bacterial-type flagellum-dependent cell motility"/>
    <property type="evidence" value="ECO:0007669"/>
    <property type="project" value="InterPro"/>
</dbReference>
<keyword evidence="6" id="KW-0145">Chemotaxis</keyword>
<gene>
    <name evidence="12" type="primary">fliJ</name>
    <name evidence="12" type="ORF">NC799_05645</name>
</gene>
<dbReference type="Pfam" id="PF02050">
    <property type="entry name" value="FliJ"/>
    <property type="match status" value="1"/>
</dbReference>
<evidence type="ECO:0000256" key="11">
    <source>
        <dbReference type="SAM" id="Coils"/>
    </source>
</evidence>
<protein>
    <recommendedName>
        <fullName evidence="3">Flagellar FliJ protein</fullName>
    </recommendedName>
</protein>
<keyword evidence="13" id="KW-1185">Reference proteome</keyword>
<dbReference type="GO" id="GO:0015031">
    <property type="term" value="P:protein transport"/>
    <property type="evidence" value="ECO:0007669"/>
    <property type="project" value="UniProtKB-KW"/>
</dbReference>
<keyword evidence="8" id="KW-0653">Protein transport</keyword>
<evidence type="ECO:0000256" key="10">
    <source>
        <dbReference type="ARBA" id="ARBA00023225"/>
    </source>
</evidence>
<feature type="coiled-coil region" evidence="11">
    <location>
        <begin position="32"/>
        <end position="114"/>
    </location>
</feature>
<comment type="subcellular location">
    <subcellularLocation>
        <location evidence="1">Cell membrane</location>
        <topology evidence="1">Peripheral membrane protein</topology>
        <orientation evidence="1">Cytoplasmic side</orientation>
    </subcellularLocation>
</comment>
<dbReference type="GO" id="GO:0005886">
    <property type="term" value="C:plasma membrane"/>
    <property type="evidence" value="ECO:0007669"/>
    <property type="project" value="UniProtKB-SubCell"/>
</dbReference>
<dbReference type="GO" id="GO:0044781">
    <property type="term" value="P:bacterial-type flagellum organization"/>
    <property type="evidence" value="ECO:0007669"/>
    <property type="project" value="UniProtKB-KW"/>
</dbReference>
<dbReference type="RefSeq" id="WP_272445398.1">
    <property type="nucleotide sequence ID" value="NZ_JAMQKC010000003.1"/>
</dbReference>
<keyword evidence="10" id="KW-1006">Bacterial flagellum protein export</keyword>
<comment type="similarity">
    <text evidence="2">Belongs to the FliJ family.</text>
</comment>
<dbReference type="EMBL" id="JAMQKC010000003">
    <property type="protein sequence ID" value="MDC3416394.1"/>
    <property type="molecule type" value="Genomic_DNA"/>
</dbReference>
<evidence type="ECO:0000256" key="1">
    <source>
        <dbReference type="ARBA" id="ARBA00004413"/>
    </source>
</evidence>
<keyword evidence="9" id="KW-0472">Membrane</keyword>
<accession>A0A9X4AEC9</accession>
<evidence type="ECO:0000256" key="6">
    <source>
        <dbReference type="ARBA" id="ARBA00022500"/>
    </source>
</evidence>
<keyword evidence="5" id="KW-1003">Cell membrane</keyword>
<reference evidence="12" key="1">
    <citation type="submission" date="2022-06" db="EMBL/GenBank/DDBJ databases">
        <title>Aquibacillus sp. a new bacterium isolated from soil saline samples.</title>
        <authorList>
            <person name="Galisteo C."/>
            <person name="De La Haba R."/>
            <person name="Sanchez-Porro C."/>
            <person name="Ventosa A."/>
        </authorList>
    </citation>
    <scope>NUCLEOTIDE SEQUENCE</scope>
    <source>
        <strain evidence="12">3ASR75-54</strain>
    </source>
</reference>
<dbReference type="GO" id="GO:0006935">
    <property type="term" value="P:chemotaxis"/>
    <property type="evidence" value="ECO:0007669"/>
    <property type="project" value="UniProtKB-KW"/>
</dbReference>
<dbReference type="AlphaFoldDB" id="A0A9X4AEC9"/>
<keyword evidence="4" id="KW-0813">Transport</keyword>
<proteinExistence type="inferred from homology"/>
<keyword evidence="11" id="KW-0175">Coiled coil</keyword>
<evidence type="ECO:0000256" key="3">
    <source>
        <dbReference type="ARBA" id="ARBA00020392"/>
    </source>
</evidence>